<dbReference type="GO" id="GO:0005634">
    <property type="term" value="C:nucleus"/>
    <property type="evidence" value="ECO:0007669"/>
    <property type="project" value="TreeGrafter"/>
</dbReference>
<keyword evidence="3 7" id="KW-0808">Transferase</keyword>
<comment type="domain">
    <text evidence="7">The EXKPK motif is conserved in inositol-pentakisphosphate 2-kinases of both family 1 and 2.</text>
</comment>
<comment type="caution">
    <text evidence="8">The sequence shown here is derived from an EMBL/GenBank/DDBJ whole genome shotgun (WGS) entry which is preliminary data.</text>
</comment>
<reference evidence="8 9" key="1">
    <citation type="submission" date="2023-03" db="EMBL/GenBank/DDBJ databases">
        <title>Genome insight into feeding habits of ladybird beetles.</title>
        <authorList>
            <person name="Li H.-S."/>
            <person name="Huang Y.-H."/>
            <person name="Pang H."/>
        </authorList>
    </citation>
    <scope>NUCLEOTIDE SEQUENCE [LARGE SCALE GENOMIC DNA]</scope>
    <source>
        <strain evidence="8">SYSU_2023b</strain>
        <tissue evidence="8">Whole body</tissue>
    </source>
</reference>
<keyword evidence="4 7" id="KW-0547">Nucleotide-binding</keyword>
<dbReference type="Proteomes" id="UP001431783">
    <property type="component" value="Unassembled WGS sequence"/>
</dbReference>
<keyword evidence="9" id="KW-1185">Reference proteome</keyword>
<evidence type="ECO:0000256" key="6">
    <source>
        <dbReference type="ARBA" id="ARBA00022840"/>
    </source>
</evidence>
<dbReference type="GO" id="GO:0035299">
    <property type="term" value="F:inositol-1,3,4,5,6-pentakisphosphate 2-kinase activity"/>
    <property type="evidence" value="ECO:0007669"/>
    <property type="project" value="UniProtKB-EC"/>
</dbReference>
<dbReference type="EC" id="2.7.1.158" evidence="2 7"/>
<dbReference type="InterPro" id="IPR009286">
    <property type="entry name" value="Ins_P5_2-kin"/>
</dbReference>
<evidence type="ECO:0000256" key="3">
    <source>
        <dbReference type="ARBA" id="ARBA00022679"/>
    </source>
</evidence>
<evidence type="ECO:0000256" key="1">
    <source>
        <dbReference type="ARBA" id="ARBA00007229"/>
    </source>
</evidence>
<evidence type="ECO:0000256" key="5">
    <source>
        <dbReference type="ARBA" id="ARBA00022777"/>
    </source>
</evidence>
<dbReference type="Pfam" id="PF06090">
    <property type="entry name" value="Ins_P5_2-kin"/>
    <property type="match status" value="1"/>
</dbReference>
<dbReference type="PANTHER" id="PTHR14456">
    <property type="entry name" value="INOSITOL POLYPHOSPHATE KINASE 1"/>
    <property type="match status" value="1"/>
</dbReference>
<keyword evidence="5 7" id="KW-0418">Kinase</keyword>
<dbReference type="AlphaFoldDB" id="A0AAW1UBH7"/>
<dbReference type="EMBL" id="JARQZJ010000063">
    <property type="protein sequence ID" value="KAK9879880.1"/>
    <property type="molecule type" value="Genomic_DNA"/>
</dbReference>
<dbReference type="GO" id="GO:0032958">
    <property type="term" value="P:inositol phosphate biosynthetic process"/>
    <property type="evidence" value="ECO:0007669"/>
    <property type="project" value="TreeGrafter"/>
</dbReference>
<name>A0AAW1UBH7_9CUCU</name>
<dbReference type="Gene3D" id="3.30.200.110">
    <property type="entry name" value="Inositol-pentakisphosphate 2-kinase, N-lobe"/>
    <property type="match status" value="1"/>
</dbReference>
<comment type="catalytic activity">
    <reaction evidence="7">
        <text>1D-myo-inositol 1,3,4,5,6-pentakisphosphate + ATP = 1D-myo-inositol hexakisphosphate + ADP + H(+)</text>
        <dbReference type="Rhea" id="RHEA:20313"/>
        <dbReference type="ChEBI" id="CHEBI:15378"/>
        <dbReference type="ChEBI" id="CHEBI:30616"/>
        <dbReference type="ChEBI" id="CHEBI:57733"/>
        <dbReference type="ChEBI" id="CHEBI:58130"/>
        <dbReference type="ChEBI" id="CHEBI:456216"/>
        <dbReference type="EC" id="2.7.1.158"/>
    </reaction>
</comment>
<evidence type="ECO:0000256" key="2">
    <source>
        <dbReference type="ARBA" id="ARBA00012023"/>
    </source>
</evidence>
<evidence type="ECO:0000256" key="7">
    <source>
        <dbReference type="RuleBase" id="RU364126"/>
    </source>
</evidence>
<organism evidence="8 9">
    <name type="scientific">Henosepilachna vigintioctopunctata</name>
    <dbReference type="NCBI Taxonomy" id="420089"/>
    <lineage>
        <taxon>Eukaryota</taxon>
        <taxon>Metazoa</taxon>
        <taxon>Ecdysozoa</taxon>
        <taxon>Arthropoda</taxon>
        <taxon>Hexapoda</taxon>
        <taxon>Insecta</taxon>
        <taxon>Pterygota</taxon>
        <taxon>Neoptera</taxon>
        <taxon>Endopterygota</taxon>
        <taxon>Coleoptera</taxon>
        <taxon>Polyphaga</taxon>
        <taxon>Cucujiformia</taxon>
        <taxon>Coccinelloidea</taxon>
        <taxon>Coccinellidae</taxon>
        <taxon>Epilachninae</taxon>
        <taxon>Epilachnini</taxon>
        <taxon>Henosepilachna</taxon>
    </lineage>
</organism>
<accession>A0AAW1UBH7</accession>
<dbReference type="InterPro" id="IPR043001">
    <property type="entry name" value="IP5_2-K_N_lobe"/>
</dbReference>
<comment type="similarity">
    <text evidence="1">Belongs to the IPK1 type 2 family.</text>
</comment>
<dbReference type="PANTHER" id="PTHR14456:SF2">
    <property type="entry name" value="INOSITOL-PENTAKISPHOSPHATE 2-KINASE"/>
    <property type="match status" value="1"/>
</dbReference>
<protein>
    <recommendedName>
        <fullName evidence="2 7">Inositol-pentakisphosphate 2-kinase</fullName>
        <ecNumber evidence="2 7">2.7.1.158</ecNumber>
    </recommendedName>
</protein>
<proteinExistence type="inferred from homology"/>
<dbReference type="GO" id="GO:0005524">
    <property type="term" value="F:ATP binding"/>
    <property type="evidence" value="ECO:0007669"/>
    <property type="project" value="UniProtKB-KW"/>
</dbReference>
<keyword evidence="6 7" id="KW-0067">ATP-binding</keyword>
<sequence length="450" mass="52884">MIGDNIFEIPNDWEYRGEGNSHLVLGLPKLKMILRIRKRDKPRGLFQWFLLLIYDFFCWWYDSYSKIEQRDINFHLKVMRPLLGCEYVSDAKQVKLSTKQAKIIEEQLMKIRPDFRKHRILHFGRATLFHDFTILETKNVTAELGDDTFSVEIKPKKGWIPFSEKCFPECIFCMNQYLKLETGRITKSSSYCPKNLFSGDEMKVKKSILSLIDNPQNNLRIFKNGIIVYDENKDSSEVEDVMRQIFDMDNVKLEMLLKSFCEVIFKCLTRRSEPLPQCKAKLFCKWDQTILGDSFPSGCILERILSVQMLDVEGTKYYNKVLTDKISEWGYVKNLIDELDSKMCVKCALLTLTNSENLRRKDLIFAPYLVAAVANDCSLMITMRKVRKEKLNKIEKEEMIKCDLGYFVVNIGVFDLYPKPMSTIRKHEMRNTKLLHVYDTSRNSEKLKIN</sequence>
<evidence type="ECO:0000256" key="4">
    <source>
        <dbReference type="ARBA" id="ARBA00022741"/>
    </source>
</evidence>
<evidence type="ECO:0000313" key="9">
    <source>
        <dbReference type="Proteomes" id="UP001431783"/>
    </source>
</evidence>
<comment type="function">
    <text evidence="7">Phosphorylates Ins(1,3,4,5,6)P5 at position 2 to form Ins(1,2,3,4,5,6)P6 (InsP6 or phytate).</text>
</comment>
<gene>
    <name evidence="8" type="ORF">WA026_008382</name>
</gene>
<evidence type="ECO:0000313" key="8">
    <source>
        <dbReference type="EMBL" id="KAK9879880.1"/>
    </source>
</evidence>